<evidence type="ECO:0000313" key="1">
    <source>
        <dbReference type="EMBL" id="RAL14642.1"/>
    </source>
</evidence>
<name>A0A395I370_ASPHC</name>
<dbReference type="VEuPathDB" id="FungiDB:BO97DRAFT_274525"/>
<dbReference type="AlphaFoldDB" id="A0A395I370"/>
<organism evidence="1 2">
    <name type="scientific">Aspergillus homomorphus (strain CBS 101889)</name>
    <dbReference type="NCBI Taxonomy" id="1450537"/>
    <lineage>
        <taxon>Eukaryota</taxon>
        <taxon>Fungi</taxon>
        <taxon>Dikarya</taxon>
        <taxon>Ascomycota</taxon>
        <taxon>Pezizomycotina</taxon>
        <taxon>Eurotiomycetes</taxon>
        <taxon>Eurotiomycetidae</taxon>
        <taxon>Eurotiales</taxon>
        <taxon>Aspergillaceae</taxon>
        <taxon>Aspergillus</taxon>
        <taxon>Aspergillus subgen. Circumdati</taxon>
    </lineage>
</organism>
<sequence length="88" mass="9870">MPCCGTLWWHLSQSRALAPWSSDNQQLENPIPVARDPLFLHNITAPSTLHFSGYDRIPVSVLTCTDPHKSIASARLLSFNRIELRSDA</sequence>
<dbReference type="EMBL" id="KZ824274">
    <property type="protein sequence ID" value="RAL14642.1"/>
    <property type="molecule type" value="Genomic_DNA"/>
</dbReference>
<evidence type="ECO:0000313" key="2">
    <source>
        <dbReference type="Proteomes" id="UP000248961"/>
    </source>
</evidence>
<reference evidence="1 2" key="1">
    <citation type="submission" date="2018-02" db="EMBL/GenBank/DDBJ databases">
        <title>The genomes of Aspergillus section Nigri reveals drivers in fungal speciation.</title>
        <authorList>
            <consortium name="DOE Joint Genome Institute"/>
            <person name="Vesth T.C."/>
            <person name="Nybo J."/>
            <person name="Theobald S."/>
            <person name="Brandl J."/>
            <person name="Frisvad J.C."/>
            <person name="Nielsen K.F."/>
            <person name="Lyhne E.K."/>
            <person name="Kogle M.E."/>
            <person name="Kuo A."/>
            <person name="Riley R."/>
            <person name="Clum A."/>
            <person name="Nolan M."/>
            <person name="Lipzen A."/>
            <person name="Salamov A."/>
            <person name="Henrissat B."/>
            <person name="Wiebenga A."/>
            <person name="De vries R.P."/>
            <person name="Grigoriev I.V."/>
            <person name="Mortensen U.H."/>
            <person name="Andersen M.R."/>
            <person name="Baker S.E."/>
        </authorList>
    </citation>
    <scope>NUCLEOTIDE SEQUENCE [LARGE SCALE GENOMIC DNA]</scope>
    <source>
        <strain evidence="1 2">CBS 101889</strain>
    </source>
</reference>
<dbReference type="GeneID" id="37195305"/>
<protein>
    <submittedName>
        <fullName evidence="1">Uncharacterized protein</fullName>
    </submittedName>
</protein>
<keyword evidence="2" id="KW-1185">Reference proteome</keyword>
<gene>
    <name evidence="1" type="ORF">BO97DRAFT_274525</name>
</gene>
<proteinExistence type="predicted"/>
<dbReference type="Proteomes" id="UP000248961">
    <property type="component" value="Unassembled WGS sequence"/>
</dbReference>
<accession>A0A395I370</accession>
<dbReference type="RefSeq" id="XP_025553796.1">
    <property type="nucleotide sequence ID" value="XM_025691016.1"/>
</dbReference>